<name>A0A290S2B2_9GAMM</name>
<dbReference type="PROSITE" id="PS51257">
    <property type="entry name" value="PROKAR_LIPOPROTEIN"/>
    <property type="match status" value="1"/>
</dbReference>
<dbReference type="EMBL" id="CP011025">
    <property type="protein sequence ID" value="ATC86304.1"/>
    <property type="molecule type" value="Genomic_DNA"/>
</dbReference>
<organism evidence="1 2">
    <name type="scientific">Pseudoalteromonas arctica A 37-1-2</name>
    <dbReference type="NCBI Taxonomy" id="1117313"/>
    <lineage>
        <taxon>Bacteria</taxon>
        <taxon>Pseudomonadati</taxon>
        <taxon>Pseudomonadota</taxon>
        <taxon>Gammaproteobacteria</taxon>
        <taxon>Alteromonadales</taxon>
        <taxon>Pseudoalteromonadaceae</taxon>
        <taxon>Pseudoalteromonas</taxon>
    </lineage>
</organism>
<evidence type="ECO:0000313" key="2">
    <source>
        <dbReference type="Proteomes" id="UP000016505"/>
    </source>
</evidence>
<sequence>MISYNKNRLLLTLCAGFIVSGCTEKKVNSEAVSAKVDSTPTQLIGTHEQPKQELLQALLFFEDSCGFVDGAKNNGFDVSPSKKEFETFKSSFIGHDSNAAFEDQYYLKPLSNIPKPYRKAIDNIQVEQDEEGSMRYSMYFKNATYRDHDLDKLVIFFKPETDYAYDTLYFKNKNFVDLKPSFKQVYVDWLGGYSGAVFNLENNSVTCDYSR</sequence>
<protein>
    <recommendedName>
        <fullName evidence="3">Lipoprotein</fullName>
    </recommendedName>
</protein>
<reference evidence="1 2" key="1">
    <citation type="journal article" date="2012" name="J. Bacteriol.">
        <title>Genome sequences of type strains of seven species of the marine bacterium Pseudoalteromonas.</title>
        <authorList>
            <person name="Xie B.B."/>
            <person name="Shu Y.L."/>
            <person name="Qin Q.L."/>
            <person name="Rong J.C."/>
            <person name="Zhang X.Y."/>
            <person name="Chen X.L."/>
            <person name="Shi M."/>
            <person name="He H.L."/>
            <person name="Zhou B.C."/>
            <person name="Zhang Y.Z."/>
        </authorList>
    </citation>
    <scope>NUCLEOTIDE SEQUENCE [LARGE SCALE GENOMIC DNA]</scope>
    <source>
        <strain evidence="1 2">A 37-1-2</strain>
    </source>
</reference>
<accession>A0A290S2B2</accession>
<dbReference type="RefSeq" id="WP_010552582.1">
    <property type="nucleotide sequence ID" value="NZ_CP011025.1"/>
</dbReference>
<evidence type="ECO:0008006" key="3">
    <source>
        <dbReference type="Google" id="ProtNLM"/>
    </source>
</evidence>
<dbReference type="AlphaFoldDB" id="A0A290S2B2"/>
<evidence type="ECO:0000313" key="1">
    <source>
        <dbReference type="EMBL" id="ATC86304.1"/>
    </source>
</evidence>
<proteinExistence type="predicted"/>
<dbReference type="OrthoDB" id="7065375at2"/>
<dbReference type="Proteomes" id="UP000016505">
    <property type="component" value="Chromosome I"/>
</dbReference>
<dbReference type="KEGG" id="part:PARC_a1724"/>
<gene>
    <name evidence="1" type="ORF">PARC_a1724</name>
</gene>